<keyword evidence="1 4" id="KW-0489">Methyltransferase</keyword>
<dbReference type="EMBL" id="QFYQ01000003">
    <property type="protein sequence ID" value="RAK51211.1"/>
    <property type="molecule type" value="Genomic_DNA"/>
</dbReference>
<reference evidence="5" key="1">
    <citation type="submission" date="2018-05" db="EMBL/GenBank/DDBJ databases">
        <authorList>
            <person name="Li X."/>
        </authorList>
    </citation>
    <scope>NUCLEOTIDE SEQUENCE [LARGE SCALE GENOMIC DNA]</scope>
    <source>
        <strain evidence="5">LX32</strain>
    </source>
</reference>
<organism evidence="4 5">
    <name type="scientific">Phenylobacterium soli</name>
    <dbReference type="NCBI Taxonomy" id="2170551"/>
    <lineage>
        <taxon>Bacteria</taxon>
        <taxon>Pseudomonadati</taxon>
        <taxon>Pseudomonadota</taxon>
        <taxon>Alphaproteobacteria</taxon>
        <taxon>Caulobacterales</taxon>
        <taxon>Caulobacteraceae</taxon>
        <taxon>Phenylobacterium</taxon>
    </lineage>
</organism>
<dbReference type="SUPFAM" id="SSF53335">
    <property type="entry name" value="S-adenosyl-L-methionine-dependent methyltransferases"/>
    <property type="match status" value="1"/>
</dbReference>
<accession>A0A328A9F1</accession>
<proteinExistence type="predicted"/>
<evidence type="ECO:0000256" key="3">
    <source>
        <dbReference type="ARBA" id="ARBA00022691"/>
    </source>
</evidence>
<dbReference type="OrthoDB" id="649979at2"/>
<dbReference type="Proteomes" id="UP000249254">
    <property type="component" value="Unassembled WGS sequence"/>
</dbReference>
<dbReference type="GO" id="GO:0032259">
    <property type="term" value="P:methylation"/>
    <property type="evidence" value="ECO:0007669"/>
    <property type="project" value="UniProtKB-KW"/>
</dbReference>
<gene>
    <name evidence="4" type="ORF">DJ017_19870</name>
</gene>
<name>A0A328A9F1_9CAUL</name>
<dbReference type="PANTHER" id="PTHR43464">
    <property type="entry name" value="METHYLTRANSFERASE"/>
    <property type="match status" value="1"/>
</dbReference>
<evidence type="ECO:0000256" key="1">
    <source>
        <dbReference type="ARBA" id="ARBA00022603"/>
    </source>
</evidence>
<sequence>MTDLTAAESHFAFGENWKSFLGTLDDERITQAEAGLRRLFPGGELKGKTFLDIGSGSGLSSLAALKLGVKSLVATDIDRHSVEATAGLLSRLAPGGPWAAEERSVFDLAPSDGRFDVVYSWGVLHHTGDMWRAVETAASMVKPGGLFAVALYRKTGMCGFWKIEKRFYSRAPRWAQTPIRWAYMSARFVTDFIRFKPIIRTIRNYRSQRGMSWSHDAHDWLGGYPYESAAPPVIRERISAMGFSLEREFLRPAGLGLWGSGCDEFVFRKR</sequence>
<keyword evidence="5" id="KW-1185">Reference proteome</keyword>
<dbReference type="PANTHER" id="PTHR43464:SF19">
    <property type="entry name" value="UBIQUINONE BIOSYNTHESIS O-METHYLTRANSFERASE, MITOCHONDRIAL"/>
    <property type="match status" value="1"/>
</dbReference>
<evidence type="ECO:0000256" key="2">
    <source>
        <dbReference type="ARBA" id="ARBA00022679"/>
    </source>
</evidence>
<keyword evidence="3" id="KW-0949">S-adenosyl-L-methionine</keyword>
<keyword evidence="2 4" id="KW-0808">Transferase</keyword>
<dbReference type="Pfam" id="PF13489">
    <property type="entry name" value="Methyltransf_23"/>
    <property type="match status" value="1"/>
</dbReference>
<dbReference type="CDD" id="cd02440">
    <property type="entry name" value="AdoMet_MTases"/>
    <property type="match status" value="1"/>
</dbReference>
<comment type="caution">
    <text evidence="4">The sequence shown here is derived from an EMBL/GenBank/DDBJ whole genome shotgun (WGS) entry which is preliminary data.</text>
</comment>
<evidence type="ECO:0000313" key="5">
    <source>
        <dbReference type="Proteomes" id="UP000249254"/>
    </source>
</evidence>
<dbReference type="AlphaFoldDB" id="A0A328A9F1"/>
<dbReference type="InterPro" id="IPR029063">
    <property type="entry name" value="SAM-dependent_MTases_sf"/>
</dbReference>
<protein>
    <submittedName>
        <fullName evidence="4">SAM-dependent methyltransferase</fullName>
    </submittedName>
</protein>
<dbReference type="GO" id="GO:0008168">
    <property type="term" value="F:methyltransferase activity"/>
    <property type="evidence" value="ECO:0007669"/>
    <property type="project" value="UniProtKB-KW"/>
</dbReference>
<dbReference type="Gene3D" id="3.40.50.150">
    <property type="entry name" value="Vaccinia Virus protein VP39"/>
    <property type="match status" value="1"/>
</dbReference>
<evidence type="ECO:0000313" key="4">
    <source>
        <dbReference type="EMBL" id="RAK51211.1"/>
    </source>
</evidence>